<evidence type="ECO:0000313" key="1">
    <source>
        <dbReference type="EMBL" id="QTA88762.1"/>
    </source>
</evidence>
<dbReference type="AlphaFoldDB" id="A0A975BNF4"/>
<dbReference type="Proteomes" id="UP000663722">
    <property type="component" value="Chromosome"/>
</dbReference>
<dbReference type="EMBL" id="CP061800">
    <property type="protein sequence ID" value="QTA88762.1"/>
    <property type="molecule type" value="Genomic_DNA"/>
</dbReference>
<protein>
    <submittedName>
        <fullName evidence="1">Uncharacterized protein</fullName>
    </submittedName>
</protein>
<dbReference type="RefSeq" id="WP_207683381.1">
    <property type="nucleotide sequence ID" value="NZ_CP061800.1"/>
</dbReference>
<reference evidence="1" key="1">
    <citation type="journal article" date="2021" name="Microb. Physiol.">
        <title>Proteogenomic Insights into the Physiology of Marine, Sulfate-Reducing, Filamentous Desulfonema limicola and Desulfonema magnum.</title>
        <authorList>
            <person name="Schnaars V."/>
            <person name="Wohlbrand L."/>
            <person name="Scheve S."/>
            <person name="Hinrichs C."/>
            <person name="Reinhardt R."/>
            <person name="Rabus R."/>
        </authorList>
    </citation>
    <scope>NUCLEOTIDE SEQUENCE</scope>
    <source>
        <strain evidence="1">4be13</strain>
    </source>
</reference>
<organism evidence="1 2">
    <name type="scientific">Desulfonema magnum</name>
    <dbReference type="NCBI Taxonomy" id="45655"/>
    <lineage>
        <taxon>Bacteria</taxon>
        <taxon>Pseudomonadati</taxon>
        <taxon>Thermodesulfobacteriota</taxon>
        <taxon>Desulfobacteria</taxon>
        <taxon>Desulfobacterales</taxon>
        <taxon>Desulfococcaceae</taxon>
        <taxon>Desulfonema</taxon>
    </lineage>
</organism>
<proteinExistence type="predicted"/>
<evidence type="ECO:0000313" key="2">
    <source>
        <dbReference type="Proteomes" id="UP000663722"/>
    </source>
</evidence>
<accession>A0A975BNF4</accession>
<sequence>MKTGIIIYVLGNDPSDDAFDEKKAVKELEVGADKVEVVFSGEKHFDIMDAWFKLTTKGMHRIVCMFGEIAEHSAIKLTGREFQLCGY</sequence>
<name>A0A975BNF4_9BACT</name>
<keyword evidence="2" id="KW-1185">Reference proteome</keyword>
<dbReference type="KEGG" id="dmm:dnm_048090"/>
<gene>
    <name evidence="1" type="ORF">dnm_048090</name>
</gene>